<dbReference type="Pfam" id="PF01370">
    <property type="entry name" value="Epimerase"/>
    <property type="match status" value="1"/>
</dbReference>
<feature type="domain" description="NAD-dependent epimerase/dehydratase" evidence="3">
    <location>
        <begin position="9"/>
        <end position="268"/>
    </location>
</feature>
<dbReference type="AlphaFoldDB" id="A0AAD5YF48"/>
<evidence type="ECO:0000256" key="2">
    <source>
        <dbReference type="ARBA" id="ARBA00023445"/>
    </source>
</evidence>
<dbReference type="PANTHER" id="PTHR10366:SF564">
    <property type="entry name" value="STEROL-4-ALPHA-CARBOXYLATE 3-DEHYDROGENASE, DECARBOXYLATING"/>
    <property type="match status" value="1"/>
</dbReference>
<dbReference type="PANTHER" id="PTHR10366">
    <property type="entry name" value="NAD DEPENDENT EPIMERASE/DEHYDRATASE"/>
    <property type="match status" value="1"/>
</dbReference>
<reference evidence="4" key="1">
    <citation type="submission" date="2022-07" db="EMBL/GenBank/DDBJ databases">
        <title>Genome Sequence of Physisporinus lineatus.</title>
        <authorList>
            <person name="Buettner E."/>
        </authorList>
    </citation>
    <scope>NUCLEOTIDE SEQUENCE</scope>
    <source>
        <strain evidence="4">VT162</strain>
    </source>
</reference>
<dbReference type="SUPFAM" id="SSF51735">
    <property type="entry name" value="NAD(P)-binding Rossmann-fold domains"/>
    <property type="match status" value="1"/>
</dbReference>
<dbReference type="FunFam" id="3.40.50.720:FF:000085">
    <property type="entry name" value="Dihydroflavonol reductase"/>
    <property type="match status" value="1"/>
</dbReference>
<protein>
    <recommendedName>
        <fullName evidence="3">NAD-dependent epimerase/dehydratase domain-containing protein</fullName>
    </recommendedName>
</protein>
<dbReference type="InterPro" id="IPR036291">
    <property type="entry name" value="NAD(P)-bd_dom_sf"/>
</dbReference>
<evidence type="ECO:0000259" key="3">
    <source>
        <dbReference type="Pfam" id="PF01370"/>
    </source>
</evidence>
<keyword evidence="1" id="KW-0560">Oxidoreductase</keyword>
<comment type="similarity">
    <text evidence="2">Belongs to the NAD(P)-dependent epimerase/dehydratase family. Dihydroflavonol-4-reductase subfamily.</text>
</comment>
<proteinExistence type="inferred from homology"/>
<dbReference type="CDD" id="cd05227">
    <property type="entry name" value="AR_SDR_e"/>
    <property type="match status" value="1"/>
</dbReference>
<comment type="caution">
    <text evidence="4">The sequence shown here is derived from an EMBL/GenBank/DDBJ whole genome shotgun (WGS) entry which is preliminary data.</text>
</comment>
<keyword evidence="5" id="KW-1185">Reference proteome</keyword>
<evidence type="ECO:0000313" key="4">
    <source>
        <dbReference type="EMBL" id="KAJ3485303.1"/>
    </source>
</evidence>
<gene>
    <name evidence="4" type="ORF">NLI96_g5060</name>
</gene>
<sequence>MPAITSGKILVTGANGYIAVWVVQNLLEQGFSVRGTVRSEEKGTHLKEIFKSYGDKLELVVVEDITKDGAFDEAVKGVDAIEHTASPFHFNAVDPQELIVPAVHGTTSVLASAAKYGQDVKRVIVLSSCASVIEPSAQPRTFDENNWNEWSIKEVETKGKDAGNAEKYRASKTLAEKAAWAFYEKNKASLSWDLVVLNPPFVFGPVLHAVDSSASLGTSAGDWYKTVLEGSKDEKTLVTFGSAWIDVRDLARAHVLALIKQEASENRIIVSAGPFVWQDWINVARKLYPDAGIPAGNQSFSSTNFAYPVNYDTSRATRLLGLTYRTQEELTRDSIELFKQKGWWGSK</sequence>
<dbReference type="Gene3D" id="3.40.50.720">
    <property type="entry name" value="NAD(P)-binding Rossmann-like Domain"/>
    <property type="match status" value="1"/>
</dbReference>
<evidence type="ECO:0000256" key="1">
    <source>
        <dbReference type="ARBA" id="ARBA00023002"/>
    </source>
</evidence>
<dbReference type="EMBL" id="JANAWD010000158">
    <property type="protein sequence ID" value="KAJ3485303.1"/>
    <property type="molecule type" value="Genomic_DNA"/>
</dbReference>
<evidence type="ECO:0000313" key="5">
    <source>
        <dbReference type="Proteomes" id="UP001212997"/>
    </source>
</evidence>
<dbReference type="Proteomes" id="UP001212997">
    <property type="component" value="Unassembled WGS sequence"/>
</dbReference>
<dbReference type="InterPro" id="IPR050425">
    <property type="entry name" value="NAD(P)_dehydrat-like"/>
</dbReference>
<dbReference type="InterPro" id="IPR001509">
    <property type="entry name" value="Epimerase_deHydtase"/>
</dbReference>
<name>A0AAD5YF48_9APHY</name>
<dbReference type="GO" id="GO:0016616">
    <property type="term" value="F:oxidoreductase activity, acting on the CH-OH group of donors, NAD or NADP as acceptor"/>
    <property type="evidence" value="ECO:0007669"/>
    <property type="project" value="TreeGrafter"/>
</dbReference>
<accession>A0AAD5YF48</accession>
<organism evidence="4 5">
    <name type="scientific">Meripilus lineatus</name>
    <dbReference type="NCBI Taxonomy" id="2056292"/>
    <lineage>
        <taxon>Eukaryota</taxon>
        <taxon>Fungi</taxon>
        <taxon>Dikarya</taxon>
        <taxon>Basidiomycota</taxon>
        <taxon>Agaricomycotina</taxon>
        <taxon>Agaricomycetes</taxon>
        <taxon>Polyporales</taxon>
        <taxon>Meripilaceae</taxon>
        <taxon>Meripilus</taxon>
    </lineage>
</organism>